<name>A0A1I6LXF7_9FIRM</name>
<organism evidence="1 2">
    <name type="scientific">Anaeromicropila populeti</name>
    <dbReference type="NCBI Taxonomy" id="37658"/>
    <lineage>
        <taxon>Bacteria</taxon>
        <taxon>Bacillati</taxon>
        <taxon>Bacillota</taxon>
        <taxon>Clostridia</taxon>
        <taxon>Lachnospirales</taxon>
        <taxon>Lachnospiraceae</taxon>
        <taxon>Anaeromicropila</taxon>
    </lineage>
</organism>
<gene>
    <name evidence="1" type="ORF">SAMN05661086_03643</name>
</gene>
<reference evidence="1 2" key="1">
    <citation type="submission" date="2016-10" db="EMBL/GenBank/DDBJ databases">
        <authorList>
            <person name="de Groot N.N."/>
        </authorList>
    </citation>
    <scope>NUCLEOTIDE SEQUENCE [LARGE SCALE GENOMIC DNA]</scope>
    <source>
        <strain evidence="1 2">743A</strain>
    </source>
</reference>
<accession>A0A1I6LXF7</accession>
<evidence type="ECO:0000313" key="1">
    <source>
        <dbReference type="EMBL" id="SFS08064.1"/>
    </source>
</evidence>
<evidence type="ECO:0000313" key="2">
    <source>
        <dbReference type="Proteomes" id="UP000199659"/>
    </source>
</evidence>
<protein>
    <submittedName>
        <fullName evidence="1">Uncharacterized protein</fullName>
    </submittedName>
</protein>
<dbReference type="RefSeq" id="WP_092564249.1">
    <property type="nucleotide sequence ID" value="NZ_FOYZ01000023.1"/>
</dbReference>
<dbReference type="Proteomes" id="UP000199659">
    <property type="component" value="Unassembled WGS sequence"/>
</dbReference>
<dbReference type="AlphaFoldDB" id="A0A1I6LXF7"/>
<dbReference type="STRING" id="37658.SAMN05661086_03643"/>
<sequence>MSRNIVNQEINVIGLWGNMRKNEVQQTNFRCIVTNTNNGKTLSICKMDEKIEITIPFEPLEKYLL</sequence>
<dbReference type="EMBL" id="FOYZ01000023">
    <property type="protein sequence ID" value="SFS08064.1"/>
    <property type="molecule type" value="Genomic_DNA"/>
</dbReference>
<keyword evidence="2" id="KW-1185">Reference proteome</keyword>
<proteinExistence type="predicted"/>